<feature type="domain" description="SLC12A transporter C-terminal" evidence="8">
    <location>
        <begin position="542"/>
        <end position="749"/>
    </location>
</feature>
<feature type="domain" description="SLC12A transporter C-terminal" evidence="8">
    <location>
        <begin position="436"/>
        <end position="523"/>
    </location>
</feature>
<comment type="caution">
    <text evidence="9">The sequence shown here is derived from an EMBL/GenBank/DDBJ whole genome shotgun (WGS) entry which is preliminary data.</text>
</comment>
<evidence type="ECO:0000259" key="7">
    <source>
        <dbReference type="Pfam" id="PF00324"/>
    </source>
</evidence>
<feature type="region of interest" description="Disordered" evidence="5">
    <location>
        <begin position="650"/>
        <end position="673"/>
    </location>
</feature>
<dbReference type="Pfam" id="PF03522">
    <property type="entry name" value="SLC12"/>
    <property type="match status" value="2"/>
</dbReference>
<dbReference type="PANTHER" id="PTHR11827">
    <property type="entry name" value="SOLUTE CARRIER FAMILY 12, CATION COTRANSPORTERS"/>
    <property type="match status" value="1"/>
</dbReference>
<reference evidence="9 10" key="1">
    <citation type="submission" date="2024-10" db="EMBL/GenBank/DDBJ databases">
        <authorList>
            <person name="Kim D."/>
        </authorList>
    </citation>
    <scope>NUCLEOTIDE SEQUENCE [LARGE SCALE GENOMIC DNA]</scope>
    <source>
        <strain evidence="9">BH-2024</strain>
    </source>
</reference>
<keyword evidence="4 6" id="KW-0472">Membrane</keyword>
<dbReference type="InterPro" id="IPR004842">
    <property type="entry name" value="SLC12A_fam"/>
</dbReference>
<evidence type="ECO:0000256" key="3">
    <source>
        <dbReference type="ARBA" id="ARBA00022989"/>
    </source>
</evidence>
<feature type="transmembrane region" description="Helical" evidence="6">
    <location>
        <begin position="200"/>
        <end position="227"/>
    </location>
</feature>
<comment type="subcellular location">
    <subcellularLocation>
        <location evidence="1">Membrane</location>
        <topology evidence="1">Multi-pass membrane protein</topology>
    </subcellularLocation>
</comment>
<dbReference type="Proteomes" id="UP001620626">
    <property type="component" value="Unassembled WGS sequence"/>
</dbReference>
<protein>
    <submittedName>
        <fullName evidence="9">Uncharacterized protein</fullName>
    </submittedName>
</protein>
<feature type="domain" description="Amino acid permease/ SLC12A" evidence="7">
    <location>
        <begin position="35"/>
        <end position="374"/>
    </location>
</feature>
<keyword evidence="2 6" id="KW-0812">Transmembrane</keyword>
<dbReference type="InterPro" id="IPR004841">
    <property type="entry name" value="AA-permease/SLC12A_dom"/>
</dbReference>
<name>A0ABD2IQN5_9BILA</name>
<dbReference type="EMBL" id="JBICBT010001111">
    <property type="protein sequence ID" value="KAL3082342.1"/>
    <property type="molecule type" value="Genomic_DNA"/>
</dbReference>
<evidence type="ECO:0000256" key="2">
    <source>
        <dbReference type="ARBA" id="ARBA00022692"/>
    </source>
</evidence>
<gene>
    <name evidence="9" type="ORF">niasHT_038758</name>
</gene>
<dbReference type="PANTHER" id="PTHR11827:SF53">
    <property type="entry name" value="K+_CL-COTRANSPORTER"/>
    <property type="match status" value="1"/>
</dbReference>
<evidence type="ECO:0000313" key="9">
    <source>
        <dbReference type="EMBL" id="KAL3082342.1"/>
    </source>
</evidence>
<dbReference type="GO" id="GO:0016020">
    <property type="term" value="C:membrane"/>
    <property type="evidence" value="ECO:0007669"/>
    <property type="project" value="UniProtKB-SubCell"/>
</dbReference>
<proteinExistence type="predicted"/>
<sequence>MRILRNNGVKDDTNSQNVINWGRFRELHICLHKKTFLICISVSAVAINGVVEGGGAYVMISRNLGPAFGSAVGILLYLANTAATAMYLVGGIEILLLYLRPGMTIGGRNAHTDTGELYQSVHGQCIKGMADRKHPGGRRRKFPPPFWKSFLGMLSNNMRLYATFVLIVQFTIAFWGQRAIFITITLTPSKTSRMSKQRYVALQCFISFFSSFIIIMAIYFPAVTCILTGTNMSGNLANPQKSMPWGTIAAQLTTTIIYLSMAFVFGATIKPELNRDKNGISLDGRMVVAQLAWPTEWVVLIGSFLSTFGAALQSLCSASRLLQSIAKDNVIPFLKRFAKVTKSNEPFLGLLFTTFIAELGILMGEMDTIAAVLALFFLIGINEWGDGIRGLALSTAQYSLMQISEKSKDPKNWRPQLLILQSMPGSKELFDLRYLNLLNFASQLKAGKGLTIVVSLLRENPSNENEVKSAQLIKERMEKDMKERDLRGFAQILLYDEYQIIGSVNTLIQSSGFGKLRPNTLLLSLPTKQVEKEEGSEYRSFTDKLLAGAVNEMALLVVKGITEFPKNDVKLTGGDLDVYCFVQDGGLCVLIALLLKRSEVWDNCKTRIVAVARPQENSAKLKKQIKNYLDKLRIDAEILVTNLNDSELSINEANDETETKGPKEVQGTASSDERMKALDRKKANKMHGAIRLNKLILEHSRNSQLVLFSLPKPPLFEDEVDDYIHYLEVISDNLKKVVFVRGTGAEVITSKA</sequence>
<keyword evidence="3 6" id="KW-1133">Transmembrane helix</keyword>
<dbReference type="Pfam" id="PF00324">
    <property type="entry name" value="AA_permease"/>
    <property type="match status" value="1"/>
</dbReference>
<keyword evidence="10" id="KW-1185">Reference proteome</keyword>
<feature type="transmembrane region" description="Helical" evidence="6">
    <location>
        <begin position="160"/>
        <end position="180"/>
    </location>
</feature>
<dbReference type="InterPro" id="IPR018491">
    <property type="entry name" value="SLC12_C"/>
</dbReference>
<evidence type="ECO:0000256" key="5">
    <source>
        <dbReference type="SAM" id="MobiDB-lite"/>
    </source>
</evidence>
<accession>A0ABD2IQN5</accession>
<dbReference type="AlphaFoldDB" id="A0ABD2IQN5"/>
<feature type="transmembrane region" description="Helical" evidence="6">
    <location>
        <begin position="343"/>
        <end position="362"/>
    </location>
</feature>
<feature type="transmembrane region" description="Helical" evidence="6">
    <location>
        <begin position="248"/>
        <end position="269"/>
    </location>
</feature>
<evidence type="ECO:0000256" key="6">
    <source>
        <dbReference type="SAM" id="Phobius"/>
    </source>
</evidence>
<evidence type="ECO:0000256" key="1">
    <source>
        <dbReference type="ARBA" id="ARBA00004141"/>
    </source>
</evidence>
<organism evidence="9 10">
    <name type="scientific">Heterodera trifolii</name>
    <dbReference type="NCBI Taxonomy" id="157864"/>
    <lineage>
        <taxon>Eukaryota</taxon>
        <taxon>Metazoa</taxon>
        <taxon>Ecdysozoa</taxon>
        <taxon>Nematoda</taxon>
        <taxon>Chromadorea</taxon>
        <taxon>Rhabditida</taxon>
        <taxon>Tylenchina</taxon>
        <taxon>Tylenchomorpha</taxon>
        <taxon>Tylenchoidea</taxon>
        <taxon>Heteroderidae</taxon>
        <taxon>Heteroderinae</taxon>
        <taxon>Heterodera</taxon>
    </lineage>
</organism>
<evidence type="ECO:0000259" key="8">
    <source>
        <dbReference type="Pfam" id="PF03522"/>
    </source>
</evidence>
<evidence type="ECO:0000313" key="10">
    <source>
        <dbReference type="Proteomes" id="UP001620626"/>
    </source>
</evidence>
<evidence type="ECO:0000256" key="4">
    <source>
        <dbReference type="ARBA" id="ARBA00023136"/>
    </source>
</evidence>
<dbReference type="Gene3D" id="1.20.1740.10">
    <property type="entry name" value="Amino acid/polyamine transporter I"/>
    <property type="match status" value="1"/>
</dbReference>
<feature type="transmembrane region" description="Helical" evidence="6">
    <location>
        <begin position="72"/>
        <end position="99"/>
    </location>
</feature>